<dbReference type="SUPFAM" id="SSF51735">
    <property type="entry name" value="NAD(P)-binding Rossmann-fold domains"/>
    <property type="match status" value="1"/>
</dbReference>
<evidence type="ECO:0000259" key="5">
    <source>
        <dbReference type="Pfam" id="PF00389"/>
    </source>
</evidence>
<dbReference type="InterPro" id="IPR006139">
    <property type="entry name" value="D-isomer_2_OHA_DH_cat_dom"/>
</dbReference>
<evidence type="ECO:0000256" key="3">
    <source>
        <dbReference type="ARBA" id="ARBA00023027"/>
    </source>
</evidence>
<evidence type="ECO:0000259" key="6">
    <source>
        <dbReference type="Pfam" id="PF02826"/>
    </source>
</evidence>
<dbReference type="InterPro" id="IPR006140">
    <property type="entry name" value="D-isomer_DH_NAD-bd"/>
</dbReference>
<organism evidence="7 8">
    <name type="scientific">Clostridium perfringens (strain ATCC 13124 / DSM 756 / JCM 1290 / NCIMB 6125 / NCTC 8237 / Type A)</name>
    <dbReference type="NCBI Taxonomy" id="195103"/>
    <lineage>
        <taxon>Bacteria</taxon>
        <taxon>Bacillati</taxon>
        <taxon>Bacillota</taxon>
        <taxon>Clostridia</taxon>
        <taxon>Eubacteriales</taxon>
        <taxon>Clostridiaceae</taxon>
        <taxon>Clostridium</taxon>
    </lineage>
</organism>
<keyword evidence="2 4" id="KW-0560">Oxidoreductase</keyword>
<dbReference type="eggNOG" id="COG0111">
    <property type="taxonomic scope" value="Bacteria"/>
</dbReference>
<dbReference type="Gene3D" id="3.40.50.720">
    <property type="entry name" value="NAD(P)-binding Rossmann-like Domain"/>
    <property type="match status" value="2"/>
</dbReference>
<dbReference type="InterPro" id="IPR036291">
    <property type="entry name" value="NAD(P)-bd_dom_sf"/>
</dbReference>
<evidence type="ECO:0000256" key="4">
    <source>
        <dbReference type="RuleBase" id="RU003719"/>
    </source>
</evidence>
<dbReference type="KEGG" id="cpf:CPF_0061"/>
<dbReference type="CDD" id="cd05303">
    <property type="entry name" value="PGDH_2"/>
    <property type="match status" value="1"/>
</dbReference>
<evidence type="ECO:0000256" key="1">
    <source>
        <dbReference type="ARBA" id="ARBA00005854"/>
    </source>
</evidence>
<protein>
    <submittedName>
        <fullName evidence="7">D-3-phosphoglycerate dehydrogenase</fullName>
    </submittedName>
</protein>
<dbReference type="PROSITE" id="PS00065">
    <property type="entry name" value="D_2_HYDROXYACID_DH_1"/>
    <property type="match status" value="1"/>
</dbReference>
<dbReference type="HOGENOM" id="CLU_019796_1_3_9"/>
<gene>
    <name evidence="7" type="ordered locus">CPF_0061</name>
</gene>
<dbReference type="PaxDb" id="195103-CPF_0061"/>
<evidence type="ECO:0000313" key="7">
    <source>
        <dbReference type="EMBL" id="ABG83555.1"/>
    </source>
</evidence>
<dbReference type="PANTHER" id="PTHR42938:SF9">
    <property type="entry name" value="FORMATE DEHYDROGENASE 1"/>
    <property type="match status" value="1"/>
</dbReference>
<dbReference type="InterPro" id="IPR029752">
    <property type="entry name" value="D-isomer_DH_CS1"/>
</dbReference>
<proteinExistence type="inferred from homology"/>
<sequence>MLRILLNDGLDKKAISNLELLGFDVDTNHYDIEDLKEKIKEVDCIVIRSATKITRELIDEAIKGGKLKLIIRGGVGLDNIDVQYAEQNGIKVRNTPNASSSSVAEIILAHMFSLARFLNQSNITMKDGLWKKKDYVGVELEGKTLGIIGMGRIGSELAKKCTALGMKIIYFDLIDIKNIDNNYRKVEFDELLRKSDFISINISGTKSIIGSEELKKVKKGVFIINTSRGKALDEDAIITSLNDGTLGGVGLDVFLEEPSKNLELINHPKVSLTPHIGASTKEAQMKIGEEVINIIKEEIYK</sequence>
<dbReference type="SUPFAM" id="SSF52283">
    <property type="entry name" value="Formate/glycerate dehydrogenase catalytic domain-like"/>
    <property type="match status" value="1"/>
</dbReference>
<dbReference type="Proteomes" id="UP000001823">
    <property type="component" value="Chromosome"/>
</dbReference>
<dbReference type="GO" id="GO:0006564">
    <property type="term" value="P:L-serine biosynthetic process"/>
    <property type="evidence" value="ECO:0007669"/>
    <property type="project" value="UniProtKB-ARBA"/>
</dbReference>
<name>A0A0H2YSU4_CLOP1</name>
<reference evidence="7 8" key="1">
    <citation type="journal article" date="2006" name="Genome Res.">
        <title>Skewed genomic variability in strains of the toxigenic bacterial pathogen, Clostridium perfringens.</title>
        <authorList>
            <person name="Myers G.S."/>
            <person name="Rasko D.A."/>
            <person name="Cheung J.K."/>
            <person name="Ravel J."/>
            <person name="Seshadri R."/>
            <person name="Deboy R.T."/>
            <person name="Ren Q."/>
            <person name="Varga J."/>
            <person name="Awad M.M."/>
            <person name="Brinkac L.M."/>
            <person name="Daugherty S.C."/>
            <person name="Haft D.H."/>
            <person name="Dodson R.J."/>
            <person name="Madupu R."/>
            <person name="Nelson W.C."/>
            <person name="Rosovitz M.J."/>
            <person name="Sullivan S.A."/>
            <person name="Khouri H."/>
            <person name="Dimitrov G.I."/>
            <person name="Watkins K.L."/>
            <person name="Mulligan S."/>
            <person name="Benton J."/>
            <person name="Radune D."/>
            <person name="Fisher D.J."/>
            <person name="Atkins H.S."/>
            <person name="Hiscox T."/>
            <person name="Jost B.H."/>
            <person name="Billington S.J."/>
            <person name="Songer J.G."/>
            <person name="McClane B.A."/>
            <person name="Titball R.W."/>
            <person name="Rood J.I."/>
            <person name="Melville S.B."/>
            <person name="Paulsen I.T."/>
        </authorList>
    </citation>
    <scope>NUCLEOTIDE SEQUENCE [LARGE SCALE GENOMIC DNA]</scope>
    <source>
        <strain evidence="8">ATCC 13124 / DSM 756 / JCM 1290 / NCIMB 6125 / NCTC 8237 / S 107 / Type A</strain>
    </source>
</reference>
<dbReference type="EMBL" id="CP000246">
    <property type="protein sequence ID" value="ABG83555.1"/>
    <property type="molecule type" value="Genomic_DNA"/>
</dbReference>
<dbReference type="STRING" id="195103.CPF_0061"/>
<dbReference type="PANTHER" id="PTHR42938">
    <property type="entry name" value="FORMATE DEHYDROGENASE 1"/>
    <property type="match status" value="1"/>
</dbReference>
<comment type="similarity">
    <text evidence="1 4">Belongs to the D-isomer specific 2-hydroxyacid dehydrogenase family.</text>
</comment>
<dbReference type="GO" id="GO:0004617">
    <property type="term" value="F:phosphoglycerate dehydrogenase activity"/>
    <property type="evidence" value="ECO:0007669"/>
    <property type="project" value="UniProtKB-ARBA"/>
</dbReference>
<feature type="domain" description="D-isomer specific 2-hydroxyacid dehydrogenase NAD-binding" evidence="6">
    <location>
        <begin position="108"/>
        <end position="277"/>
    </location>
</feature>
<dbReference type="FunFam" id="3.40.50.720:FF:000041">
    <property type="entry name" value="D-3-phosphoglycerate dehydrogenase"/>
    <property type="match status" value="1"/>
</dbReference>
<dbReference type="Pfam" id="PF00389">
    <property type="entry name" value="2-Hacid_dh"/>
    <property type="match status" value="1"/>
</dbReference>
<dbReference type="AlphaFoldDB" id="A0A0H2YSU4"/>
<dbReference type="RefSeq" id="WP_011590046.1">
    <property type="nucleotide sequence ID" value="NC_008261.1"/>
</dbReference>
<evidence type="ECO:0000313" key="8">
    <source>
        <dbReference type="Proteomes" id="UP000001823"/>
    </source>
</evidence>
<dbReference type="GO" id="GO:0051287">
    <property type="term" value="F:NAD binding"/>
    <property type="evidence" value="ECO:0007669"/>
    <property type="project" value="InterPro"/>
</dbReference>
<feature type="domain" description="D-isomer specific 2-hydroxyacid dehydrogenase catalytic" evidence="5">
    <location>
        <begin position="12"/>
        <end position="296"/>
    </location>
</feature>
<keyword evidence="3" id="KW-0520">NAD</keyword>
<dbReference type="GO" id="GO:0047545">
    <property type="term" value="F:(S)-2-hydroxyglutarate dehydrogenase activity"/>
    <property type="evidence" value="ECO:0007669"/>
    <property type="project" value="UniProtKB-ARBA"/>
</dbReference>
<dbReference type="Pfam" id="PF02826">
    <property type="entry name" value="2-Hacid_dh_C"/>
    <property type="match status" value="1"/>
</dbReference>
<evidence type="ECO:0000256" key="2">
    <source>
        <dbReference type="ARBA" id="ARBA00023002"/>
    </source>
</evidence>
<accession>A0A0H2YSU4</accession>
<keyword evidence="8" id="KW-1185">Reference proteome</keyword>